<gene>
    <name evidence="2" type="ORF">ABVK50_02690</name>
</gene>
<sequence length="676" mass="74103">MATVASQPSTSGVAVPICLSSEEINEAKRRMHELAEELDISQKKGLQNIKSLEDAQDQIDRVVNAGAKILDYYASLPRPVARSILSDDQVRQLRDDALSRAEDCNMVAQKIFEKVEQDRERVAKVLHRMVQSNATPDQLSRSAPSLAKYHVARMELWDKKVQRYEWMRSVCAATTNLPSSTAEMRQEEEAALRLHTGWVVNSKVMQLQSRIALAQVKIDPQVRTSEAPVREILIGHNGQVGLLGAFIMDVFPAFVSTADAVMKNKGRPLDAEHCAVLEGVMERLSEFASALHPVVAELNDHQIGADLPLGPLRQIVDGAWITAHEVMRLLELQPKPVALPADAGATISTEPTSKAAMIDGAAARKKGKGKHKPAAGAGSSAARQPEPQAAAAVSDTAPAAKVLVRSDLGTKMFVSVEEAHASASAVGLHLAIWQDPPSIEALTPRLERLDELLQFDLAGQQRIISRARQMKPEDAEHALDTVVKRLQAQATEMQACLAALEEPRQRVLLTPARMSEAHDKTGRLKLMLSEAQGLAKSLDSGKAAISIDCMKTYPFPSQNYLEHLRAAEELTPADRPRALKGTPGSLFEIRLQPKALRNGAMPSPMWVHIHTNRPVHARQLAMLDDSAFAACHVKSNEQRGHNRQWQNAQAAIGHDNVVIHRGKLTPAFCKSLLNRR</sequence>
<feature type="compositionally biased region" description="Basic residues" evidence="1">
    <location>
        <begin position="363"/>
        <end position="373"/>
    </location>
</feature>
<feature type="compositionally biased region" description="Low complexity" evidence="1">
    <location>
        <begin position="374"/>
        <end position="396"/>
    </location>
</feature>
<reference evidence="2" key="1">
    <citation type="submission" date="2024-06" db="EMBL/GenBank/DDBJ databases">
        <title>Mesorhizobium karijinii sp. nov., a symbiont of the iconic Swainsona formosa from arid Australia.</title>
        <authorList>
            <person name="Hill Y.J."/>
            <person name="Watkin E.L.J."/>
            <person name="O'Hara G.W."/>
            <person name="Terpolilli J."/>
            <person name="Tye M.L."/>
            <person name="Kohlmeier M.G."/>
        </authorList>
    </citation>
    <scope>NUCLEOTIDE SEQUENCE</scope>
    <source>
        <strain evidence="2">WSM2240</strain>
    </source>
</reference>
<dbReference type="RefSeq" id="WP_353646999.1">
    <property type="nucleotide sequence ID" value="NZ_CP159253.1"/>
</dbReference>
<dbReference type="EMBL" id="CP159253">
    <property type="protein sequence ID" value="XCG49554.1"/>
    <property type="molecule type" value="Genomic_DNA"/>
</dbReference>
<dbReference type="AlphaFoldDB" id="A0AAU8CRX6"/>
<proteinExistence type="predicted"/>
<feature type="region of interest" description="Disordered" evidence="1">
    <location>
        <begin position="362"/>
        <end position="396"/>
    </location>
</feature>
<evidence type="ECO:0000313" key="2">
    <source>
        <dbReference type="EMBL" id="XCG49554.1"/>
    </source>
</evidence>
<evidence type="ECO:0000256" key="1">
    <source>
        <dbReference type="SAM" id="MobiDB-lite"/>
    </source>
</evidence>
<name>A0AAU8CRX6_9HYPH</name>
<protein>
    <submittedName>
        <fullName evidence="2">Uncharacterized protein</fullName>
    </submittedName>
</protein>
<organism evidence="2">
    <name type="scientific">Mesorhizobium sp. WSM2240</name>
    <dbReference type="NCBI Taxonomy" id="3228851"/>
    <lineage>
        <taxon>Bacteria</taxon>
        <taxon>Pseudomonadati</taxon>
        <taxon>Pseudomonadota</taxon>
        <taxon>Alphaproteobacteria</taxon>
        <taxon>Hyphomicrobiales</taxon>
        <taxon>Phyllobacteriaceae</taxon>
        <taxon>Mesorhizobium</taxon>
    </lineage>
</organism>
<accession>A0AAU8CRX6</accession>